<evidence type="ECO:0000313" key="2">
    <source>
        <dbReference type="EMBL" id="QJA93960.1"/>
    </source>
</evidence>
<feature type="compositionally biased region" description="Basic and acidic residues" evidence="1">
    <location>
        <begin position="39"/>
        <end position="52"/>
    </location>
</feature>
<feature type="region of interest" description="Disordered" evidence="1">
    <location>
        <begin position="13"/>
        <end position="52"/>
    </location>
</feature>
<dbReference type="EMBL" id="MT143191">
    <property type="protein sequence ID" value="QJA93960.1"/>
    <property type="molecule type" value="Genomic_DNA"/>
</dbReference>
<evidence type="ECO:0000256" key="1">
    <source>
        <dbReference type="SAM" id="MobiDB-lite"/>
    </source>
</evidence>
<proteinExistence type="predicted"/>
<accession>A0A6M3LGI5</accession>
<gene>
    <name evidence="2" type="ORF">MM415B04052_0006</name>
</gene>
<organism evidence="2">
    <name type="scientific">viral metagenome</name>
    <dbReference type="NCBI Taxonomy" id="1070528"/>
    <lineage>
        <taxon>unclassified sequences</taxon>
        <taxon>metagenomes</taxon>
        <taxon>organismal metagenomes</taxon>
    </lineage>
</organism>
<sequence>MKLVFDFDKLMRSEQAHRRGPGDSTHVGEDVKLSLQDKPVGEKGDLNNEKKT</sequence>
<reference evidence="2" key="1">
    <citation type="submission" date="2020-03" db="EMBL/GenBank/DDBJ databases">
        <title>The deep terrestrial virosphere.</title>
        <authorList>
            <person name="Holmfeldt K."/>
            <person name="Nilsson E."/>
            <person name="Simone D."/>
            <person name="Lopez-Fernandez M."/>
            <person name="Wu X."/>
            <person name="de Brujin I."/>
            <person name="Lundin D."/>
            <person name="Andersson A."/>
            <person name="Bertilsson S."/>
            <person name="Dopson M."/>
        </authorList>
    </citation>
    <scope>NUCLEOTIDE SEQUENCE</scope>
    <source>
        <strain evidence="2">MM415B04052</strain>
    </source>
</reference>
<protein>
    <submittedName>
        <fullName evidence="2">Uncharacterized protein</fullName>
    </submittedName>
</protein>
<name>A0A6M3LGI5_9ZZZZ</name>
<feature type="compositionally biased region" description="Basic and acidic residues" evidence="1">
    <location>
        <begin position="13"/>
        <end position="32"/>
    </location>
</feature>
<dbReference type="AlphaFoldDB" id="A0A6M3LGI5"/>